<dbReference type="GO" id="GO:0005813">
    <property type="term" value="C:centrosome"/>
    <property type="evidence" value="ECO:0007669"/>
    <property type="project" value="TreeGrafter"/>
</dbReference>
<dbReference type="OrthoDB" id="5407799at2759"/>
<evidence type="ECO:0000313" key="3">
    <source>
        <dbReference type="Proteomes" id="UP000215902"/>
    </source>
</evidence>
<gene>
    <name evidence="2" type="ORF">BOX15_Mlig028752g1</name>
</gene>
<accession>A0A267F542</accession>
<name>A0A267F542_9PLAT</name>
<sequence length="236" mass="24834">ETEPGLAAPAVEAPRPQLSEAEQVAALMESAQARARIDQQREREAASRDRRLGERLAALRGVDADTAAAAEASDAKSAAATASAEGAAAGSADADAEDADALSRETAELMRSAEAEVRALQADPELAAHLQRRQQKQKKGKADAAAADPPAQAKPAQPEQVSDSQVEAAIRDALAAPDEDFTDDEDVSTGSDSERWCCICNADAEVRCPQCMGDLYCRRCFRKGHSKGDGHAARPV</sequence>
<dbReference type="EMBL" id="NIVC01001366">
    <property type="protein sequence ID" value="PAA68881.1"/>
    <property type="molecule type" value="Genomic_DNA"/>
</dbReference>
<feature type="compositionally biased region" description="Acidic residues" evidence="1">
    <location>
        <begin position="177"/>
        <end position="187"/>
    </location>
</feature>
<dbReference type="CDD" id="cd19817">
    <property type="entry name" value="Bbox1_ANCHR-like"/>
    <property type="match status" value="1"/>
</dbReference>
<protein>
    <submittedName>
        <fullName evidence="2">Uncharacterized protein</fullName>
    </submittedName>
</protein>
<dbReference type="GO" id="GO:0030496">
    <property type="term" value="C:midbody"/>
    <property type="evidence" value="ECO:0007669"/>
    <property type="project" value="TreeGrafter"/>
</dbReference>
<dbReference type="STRING" id="282301.A0A267F542"/>
<proteinExistence type="predicted"/>
<comment type="caution">
    <text evidence="2">The sequence shown here is derived from an EMBL/GenBank/DDBJ whole genome shotgun (WGS) entry which is preliminary data.</text>
</comment>
<evidence type="ECO:0000256" key="1">
    <source>
        <dbReference type="SAM" id="MobiDB-lite"/>
    </source>
</evidence>
<dbReference type="GO" id="GO:0044878">
    <property type="term" value="P:mitotic cytokinesis checkpoint signaling"/>
    <property type="evidence" value="ECO:0007669"/>
    <property type="project" value="TreeGrafter"/>
</dbReference>
<feature type="compositionally biased region" description="Basic and acidic residues" evidence="1">
    <location>
        <begin position="101"/>
        <end position="117"/>
    </location>
</feature>
<dbReference type="PANTHER" id="PTHR46603">
    <property type="entry name" value="ABSCISSION/NOCUT CHECKPOINT REGULATOR"/>
    <property type="match status" value="1"/>
</dbReference>
<dbReference type="Pfam" id="PF22586">
    <property type="entry name" value="ANCHR-like_BBOX"/>
    <property type="match status" value="1"/>
</dbReference>
<dbReference type="PANTHER" id="PTHR46603:SF1">
    <property type="entry name" value="ABSCISSION_NOCUT CHECKPOINT REGULATOR"/>
    <property type="match status" value="1"/>
</dbReference>
<dbReference type="GO" id="GO:0032154">
    <property type="term" value="C:cleavage furrow"/>
    <property type="evidence" value="ECO:0007669"/>
    <property type="project" value="TreeGrafter"/>
</dbReference>
<feature type="region of interest" description="Disordered" evidence="1">
    <location>
        <begin position="32"/>
        <end position="192"/>
    </location>
</feature>
<dbReference type="InterPro" id="IPR044553">
    <property type="entry name" value="Bbox1_ANCHR"/>
</dbReference>
<reference evidence="2 3" key="1">
    <citation type="submission" date="2017-06" db="EMBL/GenBank/DDBJ databases">
        <title>A platform for efficient transgenesis in Macrostomum lignano, a flatworm model organism for stem cell research.</title>
        <authorList>
            <person name="Berezikov E."/>
        </authorList>
    </citation>
    <scope>NUCLEOTIDE SEQUENCE [LARGE SCALE GENOMIC DNA]</scope>
    <source>
        <strain evidence="2">DV1</strain>
        <tissue evidence="2">Whole organism</tissue>
    </source>
</reference>
<feature type="compositionally biased region" description="Basic residues" evidence="1">
    <location>
        <begin position="130"/>
        <end position="139"/>
    </location>
</feature>
<evidence type="ECO:0000313" key="2">
    <source>
        <dbReference type="EMBL" id="PAA68881.1"/>
    </source>
</evidence>
<organism evidence="2 3">
    <name type="scientific">Macrostomum lignano</name>
    <dbReference type="NCBI Taxonomy" id="282301"/>
    <lineage>
        <taxon>Eukaryota</taxon>
        <taxon>Metazoa</taxon>
        <taxon>Spiralia</taxon>
        <taxon>Lophotrochozoa</taxon>
        <taxon>Platyhelminthes</taxon>
        <taxon>Rhabditophora</taxon>
        <taxon>Macrostomorpha</taxon>
        <taxon>Macrostomida</taxon>
        <taxon>Macrostomidae</taxon>
        <taxon>Macrostomum</taxon>
    </lineage>
</organism>
<keyword evidence="3" id="KW-1185">Reference proteome</keyword>
<dbReference type="SUPFAM" id="SSF57845">
    <property type="entry name" value="B-box zinc-binding domain"/>
    <property type="match status" value="1"/>
</dbReference>
<dbReference type="AlphaFoldDB" id="A0A267F542"/>
<feature type="compositionally biased region" description="Basic and acidic residues" evidence="1">
    <location>
        <begin position="35"/>
        <end position="54"/>
    </location>
</feature>
<feature type="non-terminal residue" evidence="2">
    <location>
        <position position="1"/>
    </location>
</feature>
<dbReference type="GO" id="GO:0032266">
    <property type="term" value="F:phosphatidylinositol-3-phosphate binding"/>
    <property type="evidence" value="ECO:0007669"/>
    <property type="project" value="TreeGrafter"/>
</dbReference>
<feature type="compositionally biased region" description="Low complexity" evidence="1">
    <location>
        <begin position="143"/>
        <end position="158"/>
    </location>
</feature>
<feature type="compositionally biased region" description="Low complexity" evidence="1">
    <location>
        <begin position="55"/>
        <end position="93"/>
    </location>
</feature>
<dbReference type="GO" id="GO:0009838">
    <property type="term" value="P:abscission"/>
    <property type="evidence" value="ECO:0007669"/>
    <property type="project" value="TreeGrafter"/>
</dbReference>
<dbReference type="Proteomes" id="UP000215902">
    <property type="component" value="Unassembled WGS sequence"/>
</dbReference>